<name>A0A0J9TDD9_DROSI</name>
<comment type="similarity">
    <text evidence="6">Belongs to the insect chemoreceptor superfamily. Gustatory receptor (GR) family.</text>
</comment>
<dbReference type="Proteomes" id="UP000035880">
    <property type="component" value="Chromosome 2L"/>
</dbReference>
<dbReference type="GO" id="GO:0005886">
    <property type="term" value="C:plasma membrane"/>
    <property type="evidence" value="ECO:0007669"/>
    <property type="project" value="UniProtKB-SubCell"/>
</dbReference>
<evidence type="ECO:0000256" key="4">
    <source>
        <dbReference type="ARBA" id="ARBA00022989"/>
    </source>
</evidence>
<evidence type="ECO:0000256" key="3">
    <source>
        <dbReference type="ARBA" id="ARBA00022692"/>
    </source>
</evidence>
<feature type="transmembrane region" description="Helical" evidence="6">
    <location>
        <begin position="366"/>
        <end position="384"/>
    </location>
</feature>
<reference evidence="7" key="2">
    <citation type="submission" date="2014-06" db="EMBL/GenBank/DDBJ databases">
        <authorList>
            <person name="Hu T."/>
            <person name="Eisen M.B."/>
            <person name="Thornton K.R."/>
            <person name="Andolfatto P."/>
        </authorList>
    </citation>
    <scope>NUCLEOTIDE SEQUENCE</scope>
    <source>
        <strain evidence="7">W501</strain>
    </source>
</reference>
<proteinExistence type="inferred from homology"/>
<evidence type="ECO:0000256" key="6">
    <source>
        <dbReference type="RuleBase" id="RU363108"/>
    </source>
</evidence>
<feature type="transmembrane region" description="Helical" evidence="6">
    <location>
        <begin position="252"/>
        <end position="277"/>
    </location>
</feature>
<dbReference type="KEGG" id="dsi:Dsimw501_GD18251"/>
<keyword evidence="6" id="KW-0675">Receptor</keyword>
<comment type="caution">
    <text evidence="6">Lacks conserved residue(s) required for the propagation of feature annotation.</text>
</comment>
<gene>
    <name evidence="7" type="primary">Dsim\GD18251</name>
    <name evidence="7" type="ORF">Dsimw501_GD18251</name>
</gene>
<feature type="transmembrane region" description="Helical" evidence="6">
    <location>
        <begin position="178"/>
        <end position="201"/>
    </location>
</feature>
<comment type="subcellular location">
    <subcellularLocation>
        <location evidence="1 6">Cell membrane</location>
        <topology evidence="1 6">Multi-pass membrane protein</topology>
    </subcellularLocation>
</comment>
<reference evidence="7" key="1">
    <citation type="journal article" date="2013" name="Genome Res.">
        <title>A second-generation assembly of the Drosophila simulans genome provides new insights into patterns of lineage-specific divergence.</title>
        <authorList>
            <person name="Hu T.T."/>
            <person name="Eisen M.B."/>
            <person name="Thornton K.R."/>
            <person name="Andolfatto P."/>
        </authorList>
    </citation>
    <scope>NUCLEOTIDE SEQUENCE [LARGE SCALE GENOMIC DNA]</scope>
    <source>
        <strain evidence="7">W501</strain>
    </source>
</reference>
<comment type="function">
    <text evidence="6">Gustatory receptor which mediates acceptance or avoidance behavior, depending on its substrates.</text>
</comment>
<keyword evidence="3 6" id="KW-0812">Transmembrane</keyword>
<dbReference type="Pfam" id="PF08395">
    <property type="entry name" value="7tm_7"/>
    <property type="match status" value="1"/>
</dbReference>
<sequence length="394" mass="45917">MSQPKRIHRICQGLARFTIRATLYGSWVLGLFPFTFDSRKRRLNRSKWLLAYGLVLNLTLMVLSMLPSTDDHNSVKVEVFERNPLVKQVEEIVEVISLITTLVTHLRTFSRSGDLVEILNELLVLEKSHFSKLMLSECHTFNRYVIEKGLVVVLEIGSSLVIYFGVPDSKIVVYEAVCIYIVQLEVLMVVMHFHLAVIYIYRYVWTINGQLLDLASRLRRGDSVDPDRIQLLLWLYSRLLDLNDRLAAIYDIQVTLFMATLFSANIIVGHVLVICWINITRFSLLEMILLFPQALVINFWDLWQGIAFCDLAESTGKKTSMILKLFNDMENMDQETERRVTEFTCFCSHRRLKVCHLGLLDINYEMGFRMIITNILYVVFLVQFDYMNLKFKTN</sequence>
<evidence type="ECO:0000256" key="2">
    <source>
        <dbReference type="ARBA" id="ARBA00022475"/>
    </source>
</evidence>
<dbReference type="OrthoDB" id="8067175at2759"/>
<organism evidence="7">
    <name type="scientific">Drosophila simulans</name>
    <name type="common">Fruit fly</name>
    <dbReference type="NCBI Taxonomy" id="7240"/>
    <lineage>
        <taxon>Eukaryota</taxon>
        <taxon>Metazoa</taxon>
        <taxon>Ecdysozoa</taxon>
        <taxon>Arthropoda</taxon>
        <taxon>Hexapoda</taxon>
        <taxon>Insecta</taxon>
        <taxon>Pterygota</taxon>
        <taxon>Neoptera</taxon>
        <taxon>Endopterygota</taxon>
        <taxon>Diptera</taxon>
        <taxon>Brachycera</taxon>
        <taxon>Muscomorpha</taxon>
        <taxon>Ephydroidea</taxon>
        <taxon>Drosophilidae</taxon>
        <taxon>Drosophila</taxon>
        <taxon>Sophophora</taxon>
    </lineage>
</organism>
<feature type="transmembrane region" description="Helical" evidence="6">
    <location>
        <begin position="284"/>
        <end position="303"/>
    </location>
</feature>
<keyword evidence="4 6" id="KW-1133">Transmembrane helix</keyword>
<evidence type="ECO:0000256" key="1">
    <source>
        <dbReference type="ARBA" id="ARBA00004651"/>
    </source>
</evidence>
<keyword evidence="5 6" id="KW-0472">Membrane</keyword>
<keyword evidence="6" id="KW-0807">Transducer</keyword>
<feature type="transmembrane region" description="Helical" evidence="6">
    <location>
        <begin position="149"/>
        <end position="166"/>
    </location>
</feature>
<dbReference type="EMBL" id="CM002910">
    <property type="protein sequence ID" value="KMY87525.1"/>
    <property type="molecule type" value="Genomic_DNA"/>
</dbReference>
<evidence type="ECO:0000313" key="7">
    <source>
        <dbReference type="EMBL" id="KMY87525.1"/>
    </source>
</evidence>
<evidence type="ECO:0000256" key="5">
    <source>
        <dbReference type="ARBA" id="ARBA00023136"/>
    </source>
</evidence>
<feature type="transmembrane region" description="Helical" evidence="6">
    <location>
        <begin position="48"/>
        <end position="66"/>
    </location>
</feature>
<dbReference type="GO" id="GO:0007165">
    <property type="term" value="P:signal transduction"/>
    <property type="evidence" value="ECO:0007669"/>
    <property type="project" value="UniProtKB-KW"/>
</dbReference>
<dbReference type="AlphaFoldDB" id="A0A0J9TDD9"/>
<dbReference type="GO" id="GO:0050909">
    <property type="term" value="P:sensory perception of taste"/>
    <property type="evidence" value="ECO:0007669"/>
    <property type="project" value="InterPro"/>
</dbReference>
<keyword evidence="2 6" id="KW-1003">Cell membrane</keyword>
<dbReference type="InterPro" id="IPR013604">
    <property type="entry name" value="7TM_chemorcpt"/>
</dbReference>
<protein>
    <recommendedName>
        <fullName evidence="6">Gustatory receptor</fullName>
    </recommendedName>
</protein>
<reference evidence="7" key="3">
    <citation type="submission" date="2015-04" db="EMBL/GenBank/DDBJ databases">
        <authorList>
            <consortium name="FlyBase"/>
        </authorList>
    </citation>
    <scope>NUCLEOTIDE SEQUENCE</scope>
    <source>
        <strain evidence="7">W501</strain>
    </source>
</reference>
<accession>A0A0J9TDD9</accession>